<comment type="caution">
    <text evidence="1">The sequence shown here is derived from an EMBL/GenBank/DDBJ whole genome shotgun (WGS) entry which is preliminary data.</text>
</comment>
<reference evidence="1" key="2">
    <citation type="journal article" date="2023" name="IMA Fungus">
        <title>Comparative genomic study of the Penicillium genus elucidates a diverse pangenome and 15 lateral gene transfer events.</title>
        <authorList>
            <person name="Petersen C."/>
            <person name="Sorensen T."/>
            <person name="Nielsen M.R."/>
            <person name="Sondergaard T.E."/>
            <person name="Sorensen J.L."/>
            <person name="Fitzpatrick D.A."/>
            <person name="Frisvad J.C."/>
            <person name="Nielsen K.L."/>
        </authorList>
    </citation>
    <scope>NUCLEOTIDE SEQUENCE</scope>
    <source>
        <strain evidence="1">IBT 21917</strain>
    </source>
</reference>
<protein>
    <submittedName>
        <fullName evidence="1">Uncharacterized protein</fullName>
    </submittedName>
</protein>
<evidence type="ECO:0000313" key="2">
    <source>
        <dbReference type="Proteomes" id="UP001146351"/>
    </source>
</evidence>
<name>A0A9W9LIA8_9EURO</name>
<sequence>MFSVGMTELHLLGFPTTSSSVLPSQDNKFWLSLLETGKYLTQAKTHTALTLEFQRPSRQTKMSNEWVEVLKKLLCGPDERVDIDEHLTDLRGVVGA</sequence>
<dbReference type="EMBL" id="JAPQKO010000006">
    <property type="protein sequence ID" value="KAJ5156670.1"/>
    <property type="molecule type" value="Genomic_DNA"/>
</dbReference>
<proteinExistence type="predicted"/>
<gene>
    <name evidence="1" type="ORF">N7492_009473</name>
</gene>
<reference evidence="1" key="1">
    <citation type="submission" date="2022-11" db="EMBL/GenBank/DDBJ databases">
        <authorList>
            <person name="Petersen C."/>
        </authorList>
    </citation>
    <scope>NUCLEOTIDE SEQUENCE</scope>
    <source>
        <strain evidence="1">IBT 21917</strain>
    </source>
</reference>
<organism evidence="1 2">
    <name type="scientific">Penicillium capsulatum</name>
    <dbReference type="NCBI Taxonomy" id="69766"/>
    <lineage>
        <taxon>Eukaryota</taxon>
        <taxon>Fungi</taxon>
        <taxon>Dikarya</taxon>
        <taxon>Ascomycota</taxon>
        <taxon>Pezizomycotina</taxon>
        <taxon>Eurotiomycetes</taxon>
        <taxon>Eurotiomycetidae</taxon>
        <taxon>Eurotiales</taxon>
        <taxon>Aspergillaceae</taxon>
        <taxon>Penicillium</taxon>
    </lineage>
</organism>
<dbReference type="AlphaFoldDB" id="A0A9W9LIA8"/>
<accession>A0A9W9LIA8</accession>
<evidence type="ECO:0000313" key="1">
    <source>
        <dbReference type="EMBL" id="KAJ5156670.1"/>
    </source>
</evidence>
<keyword evidence="2" id="KW-1185">Reference proteome</keyword>
<dbReference type="Proteomes" id="UP001146351">
    <property type="component" value="Unassembled WGS sequence"/>
</dbReference>